<accession>A0A8K0TS16</accession>
<evidence type="ECO:0000259" key="1">
    <source>
        <dbReference type="Pfam" id="PF03061"/>
    </source>
</evidence>
<dbReference type="Proteomes" id="UP000813385">
    <property type="component" value="Unassembled WGS sequence"/>
</dbReference>
<dbReference type="EMBL" id="JAGPXD010000001">
    <property type="protein sequence ID" value="KAH7374661.1"/>
    <property type="molecule type" value="Genomic_DNA"/>
</dbReference>
<name>A0A8K0TS16_9PEZI</name>
<protein>
    <submittedName>
        <fullName evidence="2">HotDog domain-containing protein</fullName>
    </submittedName>
</protein>
<dbReference type="Pfam" id="PF03061">
    <property type="entry name" value="4HBT"/>
    <property type="match status" value="1"/>
</dbReference>
<comment type="caution">
    <text evidence="2">The sequence shown here is derived from an EMBL/GenBank/DDBJ whole genome shotgun (WGS) entry which is preliminary data.</text>
</comment>
<dbReference type="SUPFAM" id="SSF54637">
    <property type="entry name" value="Thioesterase/thiol ester dehydrase-isomerase"/>
    <property type="match status" value="1"/>
</dbReference>
<dbReference type="AlphaFoldDB" id="A0A8K0TS16"/>
<evidence type="ECO:0000313" key="3">
    <source>
        <dbReference type="Proteomes" id="UP000813385"/>
    </source>
</evidence>
<evidence type="ECO:0000313" key="2">
    <source>
        <dbReference type="EMBL" id="KAH7374661.1"/>
    </source>
</evidence>
<reference evidence="2" key="1">
    <citation type="journal article" date="2021" name="Nat. Commun.">
        <title>Genetic determinants of endophytism in the Arabidopsis root mycobiome.</title>
        <authorList>
            <person name="Mesny F."/>
            <person name="Miyauchi S."/>
            <person name="Thiergart T."/>
            <person name="Pickel B."/>
            <person name="Atanasova L."/>
            <person name="Karlsson M."/>
            <person name="Huettel B."/>
            <person name="Barry K.W."/>
            <person name="Haridas S."/>
            <person name="Chen C."/>
            <person name="Bauer D."/>
            <person name="Andreopoulos W."/>
            <person name="Pangilinan J."/>
            <person name="LaButti K."/>
            <person name="Riley R."/>
            <person name="Lipzen A."/>
            <person name="Clum A."/>
            <person name="Drula E."/>
            <person name="Henrissat B."/>
            <person name="Kohler A."/>
            <person name="Grigoriev I.V."/>
            <person name="Martin F.M."/>
            <person name="Hacquard S."/>
        </authorList>
    </citation>
    <scope>NUCLEOTIDE SEQUENCE</scope>
    <source>
        <strain evidence="2">MPI-CAGE-AT-0016</strain>
    </source>
</reference>
<dbReference type="PANTHER" id="PTHR47260:SF3">
    <property type="entry name" value="THIOESTERASE FAMILY PROTEIN (AFU_ORTHOLOGUE AFUA_7G03960)"/>
    <property type="match status" value="1"/>
</dbReference>
<dbReference type="InterPro" id="IPR029069">
    <property type="entry name" value="HotDog_dom_sf"/>
</dbReference>
<keyword evidence="3" id="KW-1185">Reference proteome</keyword>
<proteinExistence type="predicted"/>
<dbReference type="PANTHER" id="PTHR47260">
    <property type="entry name" value="UPF0644 PROTEIN PB2B4.06"/>
    <property type="match status" value="1"/>
</dbReference>
<sequence>MAMLGSTDDLDHFLSMPWCAALLNAPDVVPFTPTSRLEGDHATRSMTQDQLFRKSLNGSDTIPRCVGFYHDKTDQIIAEAASSPAPARLLVESISVLFDLQPGVNGFNGTAHGGLIASLIDEAMGSMFLVNNVVQAIGGMRGGNVPPGIVDLSNLRVFTAGMDVRFQKPVRTPGVVVVTSSFVKTEGRKIFMDVRLTDEKGVENARCDAVWLSRPLEKV</sequence>
<dbReference type="OrthoDB" id="506431at2759"/>
<dbReference type="InterPro" id="IPR052061">
    <property type="entry name" value="PTE-AB_protein"/>
</dbReference>
<dbReference type="Gene3D" id="3.10.129.10">
    <property type="entry name" value="Hotdog Thioesterase"/>
    <property type="match status" value="1"/>
</dbReference>
<dbReference type="InterPro" id="IPR006683">
    <property type="entry name" value="Thioestr_dom"/>
</dbReference>
<organism evidence="2 3">
    <name type="scientific">Plectosphaerella cucumerina</name>
    <dbReference type="NCBI Taxonomy" id="40658"/>
    <lineage>
        <taxon>Eukaryota</taxon>
        <taxon>Fungi</taxon>
        <taxon>Dikarya</taxon>
        <taxon>Ascomycota</taxon>
        <taxon>Pezizomycotina</taxon>
        <taxon>Sordariomycetes</taxon>
        <taxon>Hypocreomycetidae</taxon>
        <taxon>Glomerellales</taxon>
        <taxon>Plectosphaerellaceae</taxon>
        <taxon>Plectosphaerella</taxon>
    </lineage>
</organism>
<dbReference type="CDD" id="cd03443">
    <property type="entry name" value="PaaI_thioesterase"/>
    <property type="match status" value="1"/>
</dbReference>
<feature type="domain" description="Thioesterase" evidence="1">
    <location>
        <begin position="108"/>
        <end position="203"/>
    </location>
</feature>
<gene>
    <name evidence="2" type="ORF">B0T11DRAFT_268968</name>
</gene>